<dbReference type="AlphaFoldDB" id="A0A4Y9Y501"/>
<gene>
    <name evidence="1" type="ORF">EVG20_g8548</name>
</gene>
<protein>
    <submittedName>
        <fullName evidence="1">Uncharacterized protein</fullName>
    </submittedName>
</protein>
<sequence>YAKLAVPAFTNGVDDGERMGSQTPSLLVCSIRAHAERVSSSGPPRTAARPCSPTPAFGCVLDAERGTPRASPRDGVAAVEHADLHLQRGLHAYQGVGSSVPFRDLARPHPFFNAPAPDPGYGLLGKYSRCPVIPLATPPPSRTIPLSVTATGTARVPCRNNARARPFIRPSSLYHVLPARGCAYTWVSQHLTAARLVLRVCEPSSPVYELTVLSAFPETSGEGRYLRWEAQSAAHRHLEKHATSGMNNPGPCGRYAILGPSRQLRPSTLAPPR</sequence>
<keyword evidence="2" id="KW-1185">Reference proteome</keyword>
<organism evidence="1 2">
    <name type="scientific">Dentipellis fragilis</name>
    <dbReference type="NCBI Taxonomy" id="205917"/>
    <lineage>
        <taxon>Eukaryota</taxon>
        <taxon>Fungi</taxon>
        <taxon>Dikarya</taxon>
        <taxon>Basidiomycota</taxon>
        <taxon>Agaricomycotina</taxon>
        <taxon>Agaricomycetes</taxon>
        <taxon>Russulales</taxon>
        <taxon>Hericiaceae</taxon>
        <taxon>Dentipellis</taxon>
    </lineage>
</organism>
<evidence type="ECO:0000313" key="2">
    <source>
        <dbReference type="Proteomes" id="UP000298327"/>
    </source>
</evidence>
<feature type="non-terminal residue" evidence="1">
    <location>
        <position position="1"/>
    </location>
</feature>
<dbReference type="EMBL" id="SEOQ01000751">
    <property type="protein sequence ID" value="TFY57435.1"/>
    <property type="molecule type" value="Genomic_DNA"/>
</dbReference>
<name>A0A4Y9Y501_9AGAM</name>
<dbReference type="Proteomes" id="UP000298327">
    <property type="component" value="Unassembled WGS sequence"/>
</dbReference>
<proteinExistence type="predicted"/>
<accession>A0A4Y9Y501</accession>
<reference evidence="1 2" key="1">
    <citation type="submission" date="2019-02" db="EMBL/GenBank/DDBJ databases">
        <title>Genome sequencing of the rare red list fungi Dentipellis fragilis.</title>
        <authorList>
            <person name="Buettner E."/>
            <person name="Kellner H."/>
        </authorList>
    </citation>
    <scope>NUCLEOTIDE SEQUENCE [LARGE SCALE GENOMIC DNA]</scope>
    <source>
        <strain evidence="1 2">DSM 105465</strain>
    </source>
</reference>
<evidence type="ECO:0000313" key="1">
    <source>
        <dbReference type="EMBL" id="TFY57435.1"/>
    </source>
</evidence>
<comment type="caution">
    <text evidence="1">The sequence shown here is derived from an EMBL/GenBank/DDBJ whole genome shotgun (WGS) entry which is preliminary data.</text>
</comment>